<dbReference type="AlphaFoldDB" id="A0A2N3IDH2"/>
<keyword evidence="3" id="KW-1185">Reference proteome</keyword>
<organism evidence="2 3">
    <name type="scientific">Labilibaculum manganireducens</name>
    <dbReference type="NCBI Taxonomy" id="1940525"/>
    <lineage>
        <taxon>Bacteria</taxon>
        <taxon>Pseudomonadati</taxon>
        <taxon>Bacteroidota</taxon>
        <taxon>Bacteroidia</taxon>
        <taxon>Marinilabiliales</taxon>
        <taxon>Marinifilaceae</taxon>
        <taxon>Labilibaculum</taxon>
    </lineage>
</organism>
<gene>
    <name evidence="2" type="ORF">BZG01_03780</name>
</gene>
<accession>A0A2N3IDH2</accession>
<proteinExistence type="predicted"/>
<evidence type="ECO:0000313" key="3">
    <source>
        <dbReference type="Proteomes" id="UP000233618"/>
    </source>
</evidence>
<keyword evidence="1" id="KW-0472">Membrane</keyword>
<feature type="transmembrane region" description="Helical" evidence="1">
    <location>
        <begin position="6"/>
        <end position="24"/>
    </location>
</feature>
<evidence type="ECO:0000256" key="1">
    <source>
        <dbReference type="SAM" id="Phobius"/>
    </source>
</evidence>
<comment type="caution">
    <text evidence="2">The sequence shown here is derived from an EMBL/GenBank/DDBJ whole genome shotgun (WGS) entry which is preliminary data.</text>
</comment>
<protein>
    <recommendedName>
        <fullName evidence="4">SHOCT domain-containing protein</fullName>
    </recommendedName>
</protein>
<keyword evidence="1" id="KW-0812">Transmembrane</keyword>
<dbReference type="RefSeq" id="WP_101308508.1">
    <property type="nucleotide sequence ID" value="NZ_MVDE01000004.1"/>
</dbReference>
<name>A0A2N3IDH2_9BACT</name>
<dbReference type="EMBL" id="MVDE01000004">
    <property type="protein sequence ID" value="PKQ68349.1"/>
    <property type="molecule type" value="Genomic_DNA"/>
</dbReference>
<dbReference type="Proteomes" id="UP000233618">
    <property type="component" value="Unassembled WGS sequence"/>
</dbReference>
<keyword evidence="1" id="KW-1133">Transmembrane helix</keyword>
<reference evidence="2 3" key="1">
    <citation type="journal article" date="2017" name="Front. Microbiol.">
        <title>Labilibaculum manganireducens gen. nov., sp. nov. and Labilibaculum filiforme sp. nov., Novel Bacteroidetes Isolated from Subsurface Sediments of the Baltic Sea.</title>
        <authorList>
            <person name="Vandieken V."/>
            <person name="Marshall I.P."/>
            <person name="Niemann H."/>
            <person name="Engelen B."/>
            <person name="Cypionka H."/>
        </authorList>
    </citation>
    <scope>NUCLEOTIDE SEQUENCE [LARGE SCALE GENOMIC DNA]</scope>
    <source>
        <strain evidence="2 3">59.10-2M</strain>
    </source>
</reference>
<evidence type="ECO:0000313" key="2">
    <source>
        <dbReference type="EMBL" id="PKQ68349.1"/>
    </source>
</evidence>
<sequence>MDSKNMVLYGLAAIAGFFILRALYRGIRGRQMLQERLLKEYRQALNGIDRPIALAAGRAYFSFLRGNNELAQIDEQMIANDMKAMPQEKSQSLQEDSNDIISKLERLAKLKEQGVLNDAEFYEQKAKILSL</sequence>
<evidence type="ECO:0008006" key="4">
    <source>
        <dbReference type="Google" id="ProtNLM"/>
    </source>
</evidence>